<evidence type="ECO:0000313" key="3">
    <source>
        <dbReference type="Proteomes" id="UP000188268"/>
    </source>
</evidence>
<reference evidence="2 3" key="1">
    <citation type="submission" date="2013-09" db="EMBL/GenBank/DDBJ databases">
        <title>Corchorus capsularis genome sequencing.</title>
        <authorList>
            <person name="Alam M."/>
            <person name="Haque M.S."/>
            <person name="Islam M.S."/>
            <person name="Emdad E.M."/>
            <person name="Islam M.M."/>
            <person name="Ahmed B."/>
            <person name="Halim A."/>
            <person name="Hossen Q.M.M."/>
            <person name="Hossain M.Z."/>
            <person name="Ahmed R."/>
            <person name="Khan M.M."/>
            <person name="Islam R."/>
            <person name="Rashid M.M."/>
            <person name="Khan S.A."/>
            <person name="Rahman M.S."/>
            <person name="Alam M."/>
        </authorList>
    </citation>
    <scope>NUCLEOTIDE SEQUENCE [LARGE SCALE GENOMIC DNA]</scope>
    <source>
        <strain evidence="3">cv. CVL-1</strain>
        <tissue evidence="2">Whole seedling</tissue>
    </source>
</reference>
<name>A0A1R3JK22_COCAP</name>
<keyword evidence="3" id="KW-1185">Reference proteome</keyword>
<accession>A0A1R3JK22</accession>
<feature type="non-terminal residue" evidence="2">
    <location>
        <position position="1"/>
    </location>
</feature>
<dbReference type="Gramene" id="OMO95201">
    <property type="protein sequence ID" value="OMO95201"/>
    <property type="gene ID" value="CCACVL1_05505"/>
</dbReference>
<dbReference type="EMBL" id="AWWV01007699">
    <property type="protein sequence ID" value="OMO95201.1"/>
    <property type="molecule type" value="Genomic_DNA"/>
</dbReference>
<protein>
    <submittedName>
        <fullName evidence="2">Uncharacterized protein</fullName>
    </submittedName>
</protein>
<comment type="caution">
    <text evidence="2">The sequence shown here is derived from an EMBL/GenBank/DDBJ whole genome shotgun (WGS) entry which is preliminary data.</text>
</comment>
<feature type="compositionally biased region" description="Basic and acidic residues" evidence="1">
    <location>
        <begin position="1"/>
        <end position="16"/>
    </location>
</feature>
<dbReference type="AlphaFoldDB" id="A0A1R3JK22"/>
<gene>
    <name evidence="2" type="ORF">CCACVL1_05505</name>
</gene>
<dbReference type="Proteomes" id="UP000188268">
    <property type="component" value="Unassembled WGS sequence"/>
</dbReference>
<organism evidence="2 3">
    <name type="scientific">Corchorus capsularis</name>
    <name type="common">Jute</name>
    <dbReference type="NCBI Taxonomy" id="210143"/>
    <lineage>
        <taxon>Eukaryota</taxon>
        <taxon>Viridiplantae</taxon>
        <taxon>Streptophyta</taxon>
        <taxon>Embryophyta</taxon>
        <taxon>Tracheophyta</taxon>
        <taxon>Spermatophyta</taxon>
        <taxon>Magnoliopsida</taxon>
        <taxon>eudicotyledons</taxon>
        <taxon>Gunneridae</taxon>
        <taxon>Pentapetalae</taxon>
        <taxon>rosids</taxon>
        <taxon>malvids</taxon>
        <taxon>Malvales</taxon>
        <taxon>Malvaceae</taxon>
        <taxon>Grewioideae</taxon>
        <taxon>Apeibeae</taxon>
        <taxon>Corchorus</taxon>
    </lineage>
</organism>
<feature type="region of interest" description="Disordered" evidence="1">
    <location>
        <begin position="1"/>
        <end position="23"/>
    </location>
</feature>
<proteinExistence type="predicted"/>
<evidence type="ECO:0000256" key="1">
    <source>
        <dbReference type="SAM" id="MobiDB-lite"/>
    </source>
</evidence>
<evidence type="ECO:0000313" key="2">
    <source>
        <dbReference type="EMBL" id="OMO95201.1"/>
    </source>
</evidence>
<sequence length="23" mass="2698">VRDEHPEAYHLQEKFLAKVGTTE</sequence>